<comment type="caution">
    <text evidence="1">The sequence shown here is derived from an EMBL/GenBank/DDBJ whole genome shotgun (WGS) entry which is preliminary data.</text>
</comment>
<sequence length="159" mass="18187">MSFGCFDVRVKLYSETPKLSASMAAQKSLERMFSGLGKEKEIEAGELTRKVHELKDTKEFLNDDKAHNNMLLAKVQACAARNKIATVEEETTKGTLWVSILDEEVERIIGYSNARKDGRDGQAVSRGLKRIQYFRQRVVECNERQRGIEEELVELENIF</sequence>
<evidence type="ECO:0000313" key="2">
    <source>
        <dbReference type="Proteomes" id="UP000607653"/>
    </source>
</evidence>
<reference evidence="1 2" key="1">
    <citation type="journal article" date="2020" name="Mol. Biol. Evol.">
        <title>Distinct Expression and Methylation Patterns for Genes with Different Fates following a Single Whole-Genome Duplication in Flowering Plants.</title>
        <authorList>
            <person name="Shi T."/>
            <person name="Rahmani R.S."/>
            <person name="Gugger P.F."/>
            <person name="Wang M."/>
            <person name="Li H."/>
            <person name="Zhang Y."/>
            <person name="Li Z."/>
            <person name="Wang Q."/>
            <person name="Van de Peer Y."/>
            <person name="Marchal K."/>
            <person name="Chen J."/>
        </authorList>
    </citation>
    <scope>NUCLEOTIDE SEQUENCE [LARGE SCALE GENOMIC DNA]</scope>
    <source>
        <tissue evidence="1">Leaf</tissue>
    </source>
</reference>
<keyword evidence="2" id="KW-1185">Reference proteome</keyword>
<name>A0A822XYH9_NELNU</name>
<organism evidence="1 2">
    <name type="scientific">Nelumbo nucifera</name>
    <name type="common">Sacred lotus</name>
    <dbReference type="NCBI Taxonomy" id="4432"/>
    <lineage>
        <taxon>Eukaryota</taxon>
        <taxon>Viridiplantae</taxon>
        <taxon>Streptophyta</taxon>
        <taxon>Embryophyta</taxon>
        <taxon>Tracheophyta</taxon>
        <taxon>Spermatophyta</taxon>
        <taxon>Magnoliopsida</taxon>
        <taxon>Proteales</taxon>
        <taxon>Nelumbonaceae</taxon>
        <taxon>Nelumbo</taxon>
    </lineage>
</organism>
<protein>
    <submittedName>
        <fullName evidence="1">Uncharacterized protein</fullName>
    </submittedName>
</protein>
<evidence type="ECO:0000313" key="1">
    <source>
        <dbReference type="EMBL" id="DAD25072.1"/>
    </source>
</evidence>
<dbReference type="AlphaFoldDB" id="A0A822XYH9"/>
<proteinExistence type="predicted"/>
<dbReference type="Proteomes" id="UP000607653">
    <property type="component" value="Unassembled WGS sequence"/>
</dbReference>
<gene>
    <name evidence="1" type="ORF">HUJ06_026536</name>
</gene>
<dbReference type="PANTHER" id="PTHR38378:SF3">
    <property type="entry name" value="MYOSIN HEAVY CHAIN-LIKE PROTEIN"/>
    <property type="match status" value="1"/>
</dbReference>
<dbReference type="PANTHER" id="PTHR38378">
    <property type="entry name" value="MYOSIN HEAVY CHAIN-LIKE PROTEIN"/>
    <property type="match status" value="1"/>
</dbReference>
<dbReference type="EMBL" id="DUZY01000001">
    <property type="protein sequence ID" value="DAD25072.1"/>
    <property type="molecule type" value="Genomic_DNA"/>
</dbReference>
<accession>A0A822XYH9</accession>